<reference evidence="2" key="2">
    <citation type="submission" date="2015-06" db="UniProtKB">
        <authorList>
            <consortium name="EnsemblMetazoa"/>
        </authorList>
    </citation>
    <scope>IDENTIFICATION</scope>
</reference>
<accession>T1K401</accession>
<evidence type="ECO:0000256" key="1">
    <source>
        <dbReference type="SAM" id="MobiDB-lite"/>
    </source>
</evidence>
<feature type="compositionally biased region" description="Polar residues" evidence="1">
    <location>
        <begin position="14"/>
        <end position="30"/>
    </location>
</feature>
<dbReference type="AlphaFoldDB" id="T1K401"/>
<sequence>MATDNNHKNHEYRNNSYNGNHQLMVNIKLN</sequence>
<name>T1K401_TETUR</name>
<keyword evidence="3" id="KW-1185">Reference proteome</keyword>
<dbReference type="EnsemblMetazoa" id="tetur05g00840.1">
    <property type="protein sequence ID" value="tetur05g00840.1"/>
    <property type="gene ID" value="tetur05g00840"/>
</dbReference>
<dbReference type="EMBL" id="CAEY01001563">
    <property type="status" value="NOT_ANNOTATED_CDS"/>
    <property type="molecule type" value="Genomic_DNA"/>
</dbReference>
<dbReference type="Proteomes" id="UP000015104">
    <property type="component" value="Unassembled WGS sequence"/>
</dbReference>
<organism evidence="2 3">
    <name type="scientific">Tetranychus urticae</name>
    <name type="common">Two-spotted spider mite</name>
    <dbReference type="NCBI Taxonomy" id="32264"/>
    <lineage>
        <taxon>Eukaryota</taxon>
        <taxon>Metazoa</taxon>
        <taxon>Ecdysozoa</taxon>
        <taxon>Arthropoda</taxon>
        <taxon>Chelicerata</taxon>
        <taxon>Arachnida</taxon>
        <taxon>Acari</taxon>
        <taxon>Acariformes</taxon>
        <taxon>Trombidiformes</taxon>
        <taxon>Prostigmata</taxon>
        <taxon>Eleutherengona</taxon>
        <taxon>Raphignathae</taxon>
        <taxon>Tetranychoidea</taxon>
        <taxon>Tetranychidae</taxon>
        <taxon>Tetranychus</taxon>
    </lineage>
</organism>
<protein>
    <submittedName>
        <fullName evidence="2">Uncharacterized protein</fullName>
    </submittedName>
</protein>
<feature type="compositionally biased region" description="Basic and acidic residues" evidence="1">
    <location>
        <begin position="1"/>
        <end position="13"/>
    </location>
</feature>
<reference evidence="3" key="1">
    <citation type="submission" date="2011-08" db="EMBL/GenBank/DDBJ databases">
        <authorList>
            <person name="Rombauts S."/>
        </authorList>
    </citation>
    <scope>NUCLEOTIDE SEQUENCE</scope>
    <source>
        <strain evidence="3">London</strain>
    </source>
</reference>
<proteinExistence type="predicted"/>
<evidence type="ECO:0000313" key="2">
    <source>
        <dbReference type="EnsemblMetazoa" id="tetur05g00840.1"/>
    </source>
</evidence>
<feature type="region of interest" description="Disordered" evidence="1">
    <location>
        <begin position="1"/>
        <end position="30"/>
    </location>
</feature>
<dbReference type="HOGENOM" id="CLU_3406768_0_0_1"/>
<evidence type="ECO:0000313" key="3">
    <source>
        <dbReference type="Proteomes" id="UP000015104"/>
    </source>
</evidence>